<dbReference type="RefSeq" id="WP_203862677.1">
    <property type="nucleotide sequence ID" value="NZ_BAAAZQ010000038.1"/>
</dbReference>
<keyword evidence="2" id="KW-1185">Reference proteome</keyword>
<evidence type="ECO:0000313" key="2">
    <source>
        <dbReference type="Proteomes" id="UP000621500"/>
    </source>
</evidence>
<comment type="caution">
    <text evidence="1">The sequence shown here is derived from an EMBL/GenBank/DDBJ whole genome shotgun (WGS) entry which is preliminary data.</text>
</comment>
<name>A0ABQ4F3E1_9ACTN</name>
<organism evidence="1 2">
    <name type="scientific">Plantactinospora mayteni</name>
    <dbReference type="NCBI Taxonomy" id="566021"/>
    <lineage>
        <taxon>Bacteria</taxon>
        <taxon>Bacillati</taxon>
        <taxon>Actinomycetota</taxon>
        <taxon>Actinomycetes</taxon>
        <taxon>Micromonosporales</taxon>
        <taxon>Micromonosporaceae</taxon>
        <taxon>Plantactinospora</taxon>
    </lineage>
</organism>
<sequence length="83" mass="9260">MRRKSVPDLIDPFVEYCRIRLADDPHLWASTLLDELRLLGFTGSYQSLTAAIRRLGLRPSCQACHAARGRDVAIIEHPAGAET</sequence>
<evidence type="ECO:0000313" key="1">
    <source>
        <dbReference type="EMBL" id="GIH01415.1"/>
    </source>
</evidence>
<dbReference type="EMBL" id="BONX01000071">
    <property type="protein sequence ID" value="GIH01415.1"/>
    <property type="molecule type" value="Genomic_DNA"/>
</dbReference>
<evidence type="ECO:0008006" key="3">
    <source>
        <dbReference type="Google" id="ProtNLM"/>
    </source>
</evidence>
<protein>
    <recommendedName>
        <fullName evidence="3">Transposase</fullName>
    </recommendedName>
</protein>
<accession>A0ABQ4F3E1</accession>
<dbReference type="Proteomes" id="UP000621500">
    <property type="component" value="Unassembled WGS sequence"/>
</dbReference>
<reference evidence="1 2" key="1">
    <citation type="submission" date="2021-01" db="EMBL/GenBank/DDBJ databases">
        <title>Whole genome shotgun sequence of Plantactinospora mayteni NBRC 109088.</title>
        <authorList>
            <person name="Komaki H."/>
            <person name="Tamura T."/>
        </authorList>
    </citation>
    <scope>NUCLEOTIDE SEQUENCE [LARGE SCALE GENOMIC DNA]</scope>
    <source>
        <strain evidence="1 2">NBRC 109088</strain>
    </source>
</reference>
<proteinExistence type="predicted"/>
<gene>
    <name evidence="1" type="ORF">Pma05_79870</name>
</gene>